<sequence>MSKFWESIYHPTYISGYNPFIIKNMNRAIERMVAAINHREKIVIYGGCDVDSLCGVSSLLLILQYLNADVEYYIDDSNDVTHTIEDRIIKNYIHFLGAELLIAVGANFKSNLEVELCKSLGIESIVIENKKVTNDKDIIYINPSEKDCSYRYKDLSNSGVTFKLMQAIAIYYNMNSINRYLDLIMLGTMCKDINSQGENGVFLKEGEHFLKTTDNYGLRAIMSSYNINEINSSTIWDIIRVLTPISNVVSKKDNARIVVELLTTDDKDRAEQIVKYLRKAN</sequence>
<accession>A0ACB5RB04</accession>
<comment type="caution">
    <text evidence="1">The sequence shown here is derived from an EMBL/GenBank/DDBJ whole genome shotgun (WGS) entry which is preliminary data.</text>
</comment>
<organism evidence="1 2">
    <name type="scientific">Inconstantimicrobium mannanitabidum</name>
    <dbReference type="NCBI Taxonomy" id="1604901"/>
    <lineage>
        <taxon>Bacteria</taxon>
        <taxon>Bacillati</taxon>
        <taxon>Bacillota</taxon>
        <taxon>Clostridia</taxon>
        <taxon>Eubacteriales</taxon>
        <taxon>Clostridiaceae</taxon>
        <taxon>Inconstantimicrobium</taxon>
    </lineage>
</organism>
<dbReference type="EMBL" id="BROD01000001">
    <property type="protein sequence ID" value="GKX66039.1"/>
    <property type="molecule type" value="Genomic_DNA"/>
</dbReference>
<keyword evidence="2" id="KW-1185">Reference proteome</keyword>
<proteinExistence type="predicted"/>
<reference evidence="1" key="1">
    <citation type="journal article" date="2025" name="Int. J. Syst. Evol. Microbiol.">
        <title>Inconstantimicrobium mannanitabidum sp. nov., a novel member of the family Clostridiaceae isolated from anoxic soil under the treatment of reductive soil disinfestation.</title>
        <authorList>
            <person name="Ueki A."/>
            <person name="Tonouchi A."/>
            <person name="Honma S."/>
            <person name="Kaku N."/>
            <person name="Ueki K."/>
        </authorList>
    </citation>
    <scope>NUCLEOTIDE SEQUENCE</scope>
    <source>
        <strain evidence="1">TW13</strain>
    </source>
</reference>
<gene>
    <name evidence="1" type="ORF">rsdtw13_12970</name>
</gene>
<evidence type="ECO:0000313" key="1">
    <source>
        <dbReference type="EMBL" id="GKX66039.1"/>
    </source>
</evidence>
<dbReference type="Proteomes" id="UP001058074">
    <property type="component" value="Unassembled WGS sequence"/>
</dbReference>
<evidence type="ECO:0000313" key="2">
    <source>
        <dbReference type="Proteomes" id="UP001058074"/>
    </source>
</evidence>
<name>A0ACB5RB04_9CLOT</name>
<protein>
    <submittedName>
        <fullName evidence="1">Delta(24)-sterol C-methyltransferase</fullName>
    </submittedName>
</protein>